<feature type="region of interest" description="Disordered" evidence="1">
    <location>
        <begin position="119"/>
        <end position="319"/>
    </location>
</feature>
<dbReference type="InterPro" id="IPR017956">
    <property type="entry name" value="AT_hook_DNA-bd_motif"/>
</dbReference>
<dbReference type="Proteomes" id="UP001305647">
    <property type="component" value="Unassembled WGS sequence"/>
</dbReference>
<feature type="compositionally biased region" description="Basic residues" evidence="1">
    <location>
        <begin position="266"/>
        <end position="275"/>
    </location>
</feature>
<evidence type="ECO:0000256" key="1">
    <source>
        <dbReference type="SAM" id="MobiDB-lite"/>
    </source>
</evidence>
<sequence length="319" mass="33782">MDPALFGGNETIVDAPAVEDGQAQAEAPVEAAQQAPEPDSAEAQERGYSPNRPALRHAHARPKISYLVDELGEDEFNDILIPRSQRPPAGITQYNPENAAKDPLDVASAAILATIGASTTPAAASTQRTQVRSTSAKKRGRPRKSEGAEPQVVTSQPDHADKPEKPERRRGRPSRGRPSLDAEHDNQDNDSAPNLDAQLAQQLDGFDEESEVIHSEAAAADEPAAAAGPRRRGRPPRNAQPDNQSKQLSVELHSQPLMSMAERMRMKGKKVKIAGRKSSGAAKPATPARESTARGSSPAETESPAAPVGETAAQPAAKG</sequence>
<evidence type="ECO:0000313" key="3">
    <source>
        <dbReference type="Proteomes" id="UP001305647"/>
    </source>
</evidence>
<reference evidence="2" key="1">
    <citation type="journal article" date="2023" name="Mol. Phylogenet. Evol.">
        <title>Genome-scale phylogeny and comparative genomics of the fungal order Sordariales.</title>
        <authorList>
            <person name="Hensen N."/>
            <person name="Bonometti L."/>
            <person name="Westerberg I."/>
            <person name="Brannstrom I.O."/>
            <person name="Guillou S."/>
            <person name="Cros-Aarteil S."/>
            <person name="Calhoun S."/>
            <person name="Haridas S."/>
            <person name="Kuo A."/>
            <person name="Mondo S."/>
            <person name="Pangilinan J."/>
            <person name="Riley R."/>
            <person name="LaButti K."/>
            <person name="Andreopoulos B."/>
            <person name="Lipzen A."/>
            <person name="Chen C."/>
            <person name="Yan M."/>
            <person name="Daum C."/>
            <person name="Ng V."/>
            <person name="Clum A."/>
            <person name="Steindorff A."/>
            <person name="Ohm R.A."/>
            <person name="Martin F."/>
            <person name="Silar P."/>
            <person name="Natvig D.O."/>
            <person name="Lalanne C."/>
            <person name="Gautier V."/>
            <person name="Ament-Velasquez S.L."/>
            <person name="Kruys A."/>
            <person name="Hutchinson M.I."/>
            <person name="Powell A.J."/>
            <person name="Barry K."/>
            <person name="Miller A.N."/>
            <person name="Grigoriev I.V."/>
            <person name="Debuchy R."/>
            <person name="Gladieux P."/>
            <person name="Hiltunen Thoren M."/>
            <person name="Johannesson H."/>
        </authorList>
    </citation>
    <scope>NUCLEOTIDE SEQUENCE</scope>
    <source>
        <strain evidence="2">CBS 757.83</strain>
    </source>
</reference>
<feature type="compositionally biased region" description="Low complexity" evidence="1">
    <location>
        <begin position="217"/>
        <end position="228"/>
    </location>
</feature>
<proteinExistence type="predicted"/>
<evidence type="ECO:0000313" key="2">
    <source>
        <dbReference type="EMBL" id="KAK4098222.1"/>
    </source>
</evidence>
<feature type="compositionally biased region" description="Basic and acidic residues" evidence="1">
    <location>
        <begin position="158"/>
        <end position="167"/>
    </location>
</feature>
<feature type="compositionally biased region" description="Low complexity" evidence="1">
    <location>
        <begin position="22"/>
        <end position="38"/>
    </location>
</feature>
<dbReference type="GO" id="GO:0003677">
    <property type="term" value="F:DNA binding"/>
    <property type="evidence" value="ECO:0007669"/>
    <property type="project" value="InterPro"/>
</dbReference>
<feature type="region of interest" description="Disordered" evidence="1">
    <location>
        <begin position="1"/>
        <end position="61"/>
    </location>
</feature>
<reference evidence="2" key="2">
    <citation type="submission" date="2023-05" db="EMBL/GenBank/DDBJ databases">
        <authorList>
            <consortium name="Lawrence Berkeley National Laboratory"/>
            <person name="Steindorff A."/>
            <person name="Hensen N."/>
            <person name="Bonometti L."/>
            <person name="Westerberg I."/>
            <person name="Brannstrom I.O."/>
            <person name="Guillou S."/>
            <person name="Cros-Aarteil S."/>
            <person name="Calhoun S."/>
            <person name="Haridas S."/>
            <person name="Kuo A."/>
            <person name="Mondo S."/>
            <person name="Pangilinan J."/>
            <person name="Riley R."/>
            <person name="Labutti K."/>
            <person name="Andreopoulos B."/>
            <person name="Lipzen A."/>
            <person name="Chen C."/>
            <person name="Yanf M."/>
            <person name="Daum C."/>
            <person name="Ng V."/>
            <person name="Clum A."/>
            <person name="Ohm R."/>
            <person name="Martin F."/>
            <person name="Silar P."/>
            <person name="Natvig D."/>
            <person name="Lalanne C."/>
            <person name="Gautier V."/>
            <person name="Ament-Velasquez S.L."/>
            <person name="Kruys A."/>
            <person name="Hutchinson M.I."/>
            <person name="Powell A.J."/>
            <person name="Barry K."/>
            <person name="Miller A.N."/>
            <person name="Grigoriev I.V."/>
            <person name="Debuchy R."/>
            <person name="Gladieux P."/>
            <person name="Thoren M.H."/>
            <person name="Johannesson H."/>
        </authorList>
    </citation>
    <scope>NUCLEOTIDE SEQUENCE</scope>
    <source>
        <strain evidence="2">CBS 757.83</strain>
    </source>
</reference>
<gene>
    <name evidence="2" type="ORF">N658DRAFT_228037</name>
</gene>
<protein>
    <submittedName>
        <fullName evidence="2">Uncharacterized protein</fullName>
    </submittedName>
</protein>
<feature type="region of interest" description="Disordered" evidence="1">
    <location>
        <begin position="79"/>
        <end position="98"/>
    </location>
</feature>
<feature type="compositionally biased region" description="Polar residues" evidence="1">
    <location>
        <begin position="119"/>
        <end position="134"/>
    </location>
</feature>
<feature type="compositionally biased region" description="Basic and acidic residues" evidence="1">
    <location>
        <begin position="178"/>
        <end position="187"/>
    </location>
</feature>
<dbReference type="PRINTS" id="PR00929">
    <property type="entry name" value="ATHOOK"/>
</dbReference>
<dbReference type="AlphaFoldDB" id="A0AAN6PUJ7"/>
<comment type="caution">
    <text evidence="2">The sequence shown here is derived from an EMBL/GenBank/DDBJ whole genome shotgun (WGS) entry which is preliminary data.</text>
</comment>
<name>A0AAN6PUJ7_9PEZI</name>
<keyword evidence="3" id="KW-1185">Reference proteome</keyword>
<accession>A0AAN6PUJ7</accession>
<dbReference type="EMBL" id="MU863661">
    <property type="protein sequence ID" value="KAK4098222.1"/>
    <property type="molecule type" value="Genomic_DNA"/>
</dbReference>
<organism evidence="2 3">
    <name type="scientific">Parathielavia hyrcaniae</name>
    <dbReference type="NCBI Taxonomy" id="113614"/>
    <lineage>
        <taxon>Eukaryota</taxon>
        <taxon>Fungi</taxon>
        <taxon>Dikarya</taxon>
        <taxon>Ascomycota</taxon>
        <taxon>Pezizomycotina</taxon>
        <taxon>Sordariomycetes</taxon>
        <taxon>Sordariomycetidae</taxon>
        <taxon>Sordariales</taxon>
        <taxon>Chaetomiaceae</taxon>
        <taxon>Parathielavia</taxon>
    </lineage>
</organism>